<organism evidence="2 3">
    <name type="scientific">Eubacterium maltosivorans</name>
    <dbReference type="NCBI Taxonomy" id="2041044"/>
    <lineage>
        <taxon>Bacteria</taxon>
        <taxon>Bacillati</taxon>
        <taxon>Bacillota</taxon>
        <taxon>Clostridia</taxon>
        <taxon>Eubacteriales</taxon>
        <taxon>Eubacteriaceae</taxon>
        <taxon>Eubacterium</taxon>
    </lineage>
</organism>
<keyword evidence="3" id="KW-1185">Reference proteome</keyword>
<keyword evidence="1" id="KW-0472">Membrane</keyword>
<keyword evidence="1" id="KW-0812">Transmembrane</keyword>
<dbReference type="Proteomes" id="UP000218387">
    <property type="component" value="Chromosome"/>
</dbReference>
<evidence type="ECO:0000313" key="2">
    <source>
        <dbReference type="EMBL" id="QCT71963.1"/>
    </source>
</evidence>
<feature type="transmembrane region" description="Helical" evidence="1">
    <location>
        <begin position="42"/>
        <end position="61"/>
    </location>
</feature>
<name>A0A2A5T8G2_EUBML</name>
<dbReference type="EMBL" id="CP029487">
    <property type="protein sequence ID" value="QCT71963.1"/>
    <property type="molecule type" value="Genomic_DNA"/>
</dbReference>
<dbReference type="KEGG" id="emt:CPZ25_011705"/>
<evidence type="ECO:0000256" key="1">
    <source>
        <dbReference type="SAM" id="Phobius"/>
    </source>
</evidence>
<accession>A0A2A5T8G2</accession>
<protein>
    <submittedName>
        <fullName evidence="2">Uncharacterized protein</fullName>
    </submittedName>
</protein>
<dbReference type="RefSeq" id="WP_096920489.1">
    <property type="nucleotide sequence ID" value="NZ_CP029487.1"/>
</dbReference>
<proteinExistence type="predicted"/>
<dbReference type="AlphaFoldDB" id="A0A2A5T8G2"/>
<reference evidence="2 3" key="1">
    <citation type="submission" date="2018-05" db="EMBL/GenBank/DDBJ databases">
        <title>Genome comparison of Eubacterium sp.</title>
        <authorList>
            <person name="Feng Y."/>
            <person name="Sanchez-Andrea I."/>
            <person name="Stams A.J.M."/>
            <person name="De Vos W.M."/>
        </authorList>
    </citation>
    <scope>NUCLEOTIDE SEQUENCE [LARGE SCALE GENOMIC DNA]</scope>
    <source>
        <strain evidence="2 3">YI</strain>
    </source>
</reference>
<gene>
    <name evidence="2" type="ORF">CPZ25_011705</name>
</gene>
<sequence>MKATQKIALLKDAIYCACIWAIATLLWGIYNTLAYDRFDVGSMWVVFALLATGIYVALYRFRIQQADEMRRRRIRRMPYPDEEETWKD</sequence>
<evidence type="ECO:0000313" key="3">
    <source>
        <dbReference type="Proteomes" id="UP000218387"/>
    </source>
</evidence>
<feature type="transmembrane region" description="Helical" evidence="1">
    <location>
        <begin position="12"/>
        <end position="30"/>
    </location>
</feature>
<keyword evidence="1" id="KW-1133">Transmembrane helix</keyword>